<dbReference type="Proteomes" id="UP000236655">
    <property type="component" value="Chromosome"/>
</dbReference>
<dbReference type="GO" id="GO:0006793">
    <property type="term" value="P:phosphorus metabolic process"/>
    <property type="evidence" value="ECO:0007669"/>
    <property type="project" value="UniProtKB-ARBA"/>
</dbReference>
<gene>
    <name evidence="2" type="ORF">CUN60_05180</name>
</gene>
<protein>
    <recommendedName>
        <fullName evidence="1">PLD phosphodiesterase domain-containing protein</fullName>
    </recommendedName>
</protein>
<evidence type="ECO:0000259" key="1">
    <source>
        <dbReference type="PROSITE" id="PS50035"/>
    </source>
</evidence>
<dbReference type="OrthoDB" id="9814092at2"/>
<dbReference type="SMART" id="SM00155">
    <property type="entry name" value="PLDc"/>
    <property type="match status" value="2"/>
</dbReference>
<feature type="domain" description="PLD phosphodiesterase" evidence="1">
    <location>
        <begin position="53"/>
        <end position="80"/>
    </location>
</feature>
<sequence length="322" mass="35874">MQNLLNKANQGIPIRIVVESSMAASSLANGLNILESSPNVRIVFNNFFDNYNGGGIVHAKMVLVDNQSFFIGSQNFDWIAFELNHELGGITSNKILASQLAMVFNTDFNNGANYDPATAVPAMPNGNLFVATSPNYSGVPSEIDNIINLINNAVNYVDIQAMVIQNYNPYGNPPGYWLLLQDALIKAARRGVQVNMMMSNWEFQEGQMMNYDNQFLLTMMKIPNVTIRYSTFPQTIGGVCVPYSAVDHAKFMVVDGKNVWIGTGNLAQSYFNNTRDYSIFVTNNPEFALDIDNIFLKIWNSSYMTQFFSSVVTPVQPWCPGN</sequence>
<dbReference type="GO" id="GO:0003824">
    <property type="term" value="F:catalytic activity"/>
    <property type="evidence" value="ECO:0007669"/>
    <property type="project" value="InterPro"/>
</dbReference>
<proteinExistence type="predicted"/>
<dbReference type="Pfam" id="PF13091">
    <property type="entry name" value="PLDc_2"/>
    <property type="match status" value="2"/>
</dbReference>
<feature type="domain" description="PLD phosphodiesterase" evidence="1">
    <location>
        <begin position="243"/>
        <end position="270"/>
    </location>
</feature>
<dbReference type="KEGG" id="nba:CUN60_05180"/>
<reference evidence="3" key="1">
    <citation type="submission" date="2017-11" db="EMBL/GenBank/DDBJ databases">
        <authorList>
            <person name="Chan K.G."/>
            <person name="Lee L.S."/>
        </authorList>
    </citation>
    <scope>NUCLEOTIDE SEQUENCE [LARGE SCALE GENOMIC DNA]</scope>
    <source>
        <strain evidence="3">DSM 100970</strain>
    </source>
</reference>
<dbReference type="InterPro" id="IPR001736">
    <property type="entry name" value="PLipase_D/transphosphatidylase"/>
</dbReference>
<accession>A0A2I7N5K7</accession>
<dbReference type="PANTHER" id="PTHR10185:SF17">
    <property type="entry name" value="GM01519P-RELATED"/>
    <property type="match status" value="1"/>
</dbReference>
<evidence type="ECO:0000313" key="3">
    <source>
        <dbReference type="Proteomes" id="UP000236655"/>
    </source>
</evidence>
<evidence type="ECO:0000313" key="2">
    <source>
        <dbReference type="EMBL" id="AUR51711.1"/>
    </source>
</evidence>
<dbReference type="InterPro" id="IPR050874">
    <property type="entry name" value="Diverse_PLD-related"/>
</dbReference>
<keyword evidence="3" id="KW-1185">Reference proteome</keyword>
<organism evidence="2 3">
    <name type="scientific">Aquella oligotrophica</name>
    <dbReference type="NCBI Taxonomy" id="2067065"/>
    <lineage>
        <taxon>Bacteria</taxon>
        <taxon>Pseudomonadati</taxon>
        <taxon>Pseudomonadota</taxon>
        <taxon>Betaproteobacteria</taxon>
        <taxon>Neisseriales</taxon>
        <taxon>Neisseriaceae</taxon>
        <taxon>Aquella</taxon>
    </lineage>
</organism>
<dbReference type="PANTHER" id="PTHR10185">
    <property type="entry name" value="PHOSPHOLIPASE D - RELATED"/>
    <property type="match status" value="1"/>
</dbReference>
<dbReference type="SUPFAM" id="SSF56024">
    <property type="entry name" value="Phospholipase D/nuclease"/>
    <property type="match status" value="2"/>
</dbReference>
<dbReference type="InterPro" id="IPR025202">
    <property type="entry name" value="PLD-like_dom"/>
</dbReference>
<dbReference type="EMBL" id="CP024847">
    <property type="protein sequence ID" value="AUR51711.1"/>
    <property type="molecule type" value="Genomic_DNA"/>
</dbReference>
<dbReference type="AlphaFoldDB" id="A0A2I7N5K7"/>
<name>A0A2I7N5K7_9NEIS</name>
<dbReference type="PROSITE" id="PS50035">
    <property type="entry name" value="PLD"/>
    <property type="match status" value="2"/>
</dbReference>
<dbReference type="Gene3D" id="3.30.870.10">
    <property type="entry name" value="Endonuclease Chain A"/>
    <property type="match status" value="2"/>
</dbReference>